<gene>
    <name evidence="1" type="ORF">SDC9_115885</name>
</gene>
<dbReference type="InterPro" id="IPR014942">
    <property type="entry name" value="AbiEii"/>
</dbReference>
<comment type="caution">
    <text evidence="1">The sequence shown here is derived from an EMBL/GenBank/DDBJ whole genome shotgun (WGS) entry which is preliminary data.</text>
</comment>
<organism evidence="1">
    <name type="scientific">bioreactor metagenome</name>
    <dbReference type="NCBI Taxonomy" id="1076179"/>
    <lineage>
        <taxon>unclassified sequences</taxon>
        <taxon>metagenomes</taxon>
        <taxon>ecological metagenomes</taxon>
    </lineage>
</organism>
<name>A0A645BV41_9ZZZZ</name>
<protein>
    <submittedName>
        <fullName evidence="1">Uncharacterized protein</fullName>
    </submittedName>
</protein>
<dbReference type="Pfam" id="PF08843">
    <property type="entry name" value="AbiEii"/>
    <property type="match status" value="1"/>
</dbReference>
<accession>A0A645BV41</accession>
<proteinExistence type="predicted"/>
<reference evidence="1" key="1">
    <citation type="submission" date="2019-08" db="EMBL/GenBank/DDBJ databases">
        <authorList>
            <person name="Kucharzyk K."/>
            <person name="Murdoch R.W."/>
            <person name="Higgins S."/>
            <person name="Loffler F."/>
        </authorList>
    </citation>
    <scope>NUCLEOTIDE SEQUENCE</scope>
</reference>
<dbReference type="Gene3D" id="3.10.450.620">
    <property type="entry name" value="JHP933, nucleotidyltransferase-like core domain"/>
    <property type="match status" value="1"/>
</dbReference>
<dbReference type="AlphaFoldDB" id="A0A645BV41"/>
<evidence type="ECO:0000313" key="1">
    <source>
        <dbReference type="EMBL" id="MPM68948.1"/>
    </source>
</evidence>
<dbReference type="EMBL" id="VSSQ01022557">
    <property type="protein sequence ID" value="MPM68948.1"/>
    <property type="molecule type" value="Genomic_DNA"/>
</dbReference>
<sequence length="97" mass="11112">MLSTYALGTHINAIHALKEIIQALTLHTLSKTDFFSHAAFYGDTALRIFHGLDRFSEDMDFSLKTKDEYFNLETYLPAIEQGLNSYGLEMSVLYKKK</sequence>